<evidence type="ECO:0000313" key="1">
    <source>
        <dbReference type="EMBL" id="CAI5443664.1"/>
    </source>
</evidence>
<dbReference type="SUPFAM" id="SSF82754">
    <property type="entry name" value="C-terminal, gelsolin-like domain of Sec23/24"/>
    <property type="match status" value="1"/>
</dbReference>
<name>A0A9P1MXA5_9PELO</name>
<reference evidence="1" key="1">
    <citation type="submission" date="2022-11" db="EMBL/GenBank/DDBJ databases">
        <authorList>
            <person name="Kikuchi T."/>
        </authorList>
    </citation>
    <scope>NUCLEOTIDE SEQUENCE</scope>
    <source>
        <strain evidence="1">PS1010</strain>
    </source>
</reference>
<proteinExistence type="predicted"/>
<dbReference type="AlphaFoldDB" id="A0A9P1MXA5"/>
<sequence length="114" mass="13417">MLDCSICRFSMQKFNSKFSKSPLESARGLKLDERVAAMMMLRFSPLEQILSDIYPRLYRLNDLALPTCCDESSWPRPHFCSKEHAANRELFVRRLVDDRTESTHSYNEFLLHLN</sequence>
<dbReference type="EMBL" id="CANHGI010000002">
    <property type="protein sequence ID" value="CAI5443664.1"/>
    <property type="molecule type" value="Genomic_DNA"/>
</dbReference>
<accession>A0A9P1MXA5</accession>
<dbReference type="Proteomes" id="UP001152747">
    <property type="component" value="Unassembled WGS sequence"/>
</dbReference>
<gene>
    <name evidence="1" type="ORF">CAMP_LOCUS6301</name>
</gene>
<dbReference type="Gene3D" id="3.40.20.10">
    <property type="entry name" value="Severin"/>
    <property type="match status" value="1"/>
</dbReference>
<dbReference type="Gene3D" id="1.20.120.730">
    <property type="entry name" value="Sec23/Sec24 helical domain"/>
    <property type="match status" value="1"/>
</dbReference>
<dbReference type="OrthoDB" id="49016at2759"/>
<keyword evidence="2" id="KW-1185">Reference proteome</keyword>
<dbReference type="InterPro" id="IPR029006">
    <property type="entry name" value="ADF-H/Gelsolin-like_dom_sf"/>
</dbReference>
<dbReference type="InterPro" id="IPR036180">
    <property type="entry name" value="Gelsolin-like_dom_sf"/>
</dbReference>
<protein>
    <submittedName>
        <fullName evidence="1">Uncharacterized protein</fullName>
    </submittedName>
</protein>
<evidence type="ECO:0000313" key="2">
    <source>
        <dbReference type="Proteomes" id="UP001152747"/>
    </source>
</evidence>
<comment type="caution">
    <text evidence="1">The sequence shown here is derived from an EMBL/GenBank/DDBJ whole genome shotgun (WGS) entry which is preliminary data.</text>
</comment>
<organism evidence="1 2">
    <name type="scientific">Caenorhabditis angaria</name>
    <dbReference type="NCBI Taxonomy" id="860376"/>
    <lineage>
        <taxon>Eukaryota</taxon>
        <taxon>Metazoa</taxon>
        <taxon>Ecdysozoa</taxon>
        <taxon>Nematoda</taxon>
        <taxon>Chromadorea</taxon>
        <taxon>Rhabditida</taxon>
        <taxon>Rhabditina</taxon>
        <taxon>Rhabditomorpha</taxon>
        <taxon>Rhabditoidea</taxon>
        <taxon>Rhabditidae</taxon>
        <taxon>Peloderinae</taxon>
        <taxon>Caenorhabditis</taxon>
    </lineage>
</organism>